<protein>
    <submittedName>
        <fullName evidence="1">Uncharacterized protein</fullName>
    </submittedName>
</protein>
<keyword evidence="2" id="KW-1185">Reference proteome</keyword>
<evidence type="ECO:0000313" key="2">
    <source>
        <dbReference type="Proteomes" id="UP001497516"/>
    </source>
</evidence>
<name>A0AAV2EV20_9ROSI</name>
<dbReference type="AlphaFoldDB" id="A0AAV2EV20"/>
<reference evidence="1 2" key="1">
    <citation type="submission" date="2024-04" db="EMBL/GenBank/DDBJ databases">
        <authorList>
            <person name="Fracassetti M."/>
        </authorList>
    </citation>
    <scope>NUCLEOTIDE SEQUENCE [LARGE SCALE GENOMIC DNA]</scope>
</reference>
<accession>A0AAV2EV20</accession>
<dbReference type="EMBL" id="OZ034818">
    <property type="protein sequence ID" value="CAL1389764.1"/>
    <property type="molecule type" value="Genomic_DNA"/>
</dbReference>
<gene>
    <name evidence="1" type="ORF">LTRI10_LOCUS30597</name>
</gene>
<sequence>MIGAPQEETGVSLPGNPDGLIFFLCKMGDLFLQVRCLKWRVIAGEKLVGQAGECSDRSRRSGVQPLICLSSRVNGKYLSWMTPGAYRDPINLDSIDQLAESLYVRSGALPLLPTEYHRAAQHGDDKGARLKVISWNLRVLDGRSHVRGSGDLVVSHCMLIENNVPAIVRVHPYCSPG</sequence>
<dbReference type="Proteomes" id="UP001497516">
    <property type="component" value="Chromosome 5"/>
</dbReference>
<proteinExistence type="predicted"/>
<evidence type="ECO:0000313" key="1">
    <source>
        <dbReference type="EMBL" id="CAL1389764.1"/>
    </source>
</evidence>
<organism evidence="1 2">
    <name type="scientific">Linum trigynum</name>
    <dbReference type="NCBI Taxonomy" id="586398"/>
    <lineage>
        <taxon>Eukaryota</taxon>
        <taxon>Viridiplantae</taxon>
        <taxon>Streptophyta</taxon>
        <taxon>Embryophyta</taxon>
        <taxon>Tracheophyta</taxon>
        <taxon>Spermatophyta</taxon>
        <taxon>Magnoliopsida</taxon>
        <taxon>eudicotyledons</taxon>
        <taxon>Gunneridae</taxon>
        <taxon>Pentapetalae</taxon>
        <taxon>rosids</taxon>
        <taxon>fabids</taxon>
        <taxon>Malpighiales</taxon>
        <taxon>Linaceae</taxon>
        <taxon>Linum</taxon>
    </lineage>
</organism>